<dbReference type="RefSeq" id="WP_225686023.1">
    <property type="nucleotide sequence ID" value="NZ_JAERSE020000001.1"/>
</dbReference>
<evidence type="ECO:0000256" key="1">
    <source>
        <dbReference type="SAM" id="Phobius"/>
    </source>
</evidence>
<reference evidence="2 3" key="1">
    <citation type="submission" date="2021-09" db="EMBL/GenBank/DDBJ databases">
        <title>Genome sequencing and assembly of Chryseobacterium sp. RG1.</title>
        <authorList>
            <person name="Chhetri G."/>
        </authorList>
    </citation>
    <scope>NUCLEOTIDE SEQUENCE [LARGE SCALE GENOMIC DNA]</scope>
    <source>
        <strain evidence="2 3">RG1</strain>
    </source>
</reference>
<accession>A0ABS7ZXU1</accession>
<feature type="transmembrane region" description="Helical" evidence="1">
    <location>
        <begin position="25"/>
        <end position="45"/>
    </location>
</feature>
<name>A0ABS7ZXU1_9FLAO</name>
<organism evidence="2 3">
    <name type="scientific">Chryseobacterium tagetis</name>
    <dbReference type="NCBI Taxonomy" id="2801334"/>
    <lineage>
        <taxon>Bacteria</taxon>
        <taxon>Pseudomonadati</taxon>
        <taxon>Bacteroidota</taxon>
        <taxon>Flavobacteriia</taxon>
        <taxon>Flavobacteriales</taxon>
        <taxon>Weeksellaceae</taxon>
        <taxon>Chryseobacterium group</taxon>
        <taxon>Chryseobacterium</taxon>
    </lineage>
</organism>
<keyword evidence="1" id="KW-0472">Membrane</keyword>
<gene>
    <name evidence="2" type="ORF">JI747_002435</name>
</gene>
<proteinExistence type="predicted"/>
<protein>
    <recommendedName>
        <fullName evidence="4">HTH luxR-type domain-containing protein</fullName>
    </recommendedName>
</protein>
<comment type="caution">
    <text evidence="2">The sequence shown here is derived from an EMBL/GenBank/DDBJ whole genome shotgun (WGS) entry which is preliminary data.</text>
</comment>
<dbReference type="EMBL" id="JAERSE020000001">
    <property type="protein sequence ID" value="MCA6066017.1"/>
    <property type="molecule type" value="Genomic_DNA"/>
</dbReference>
<sequence>MYISAISGFKLIEKNPLIGNYGHTLLILNITSILLLLSLNFLFFIDKRDDYYFVLHRNAWKRMEIENLNQEVLRLKKMMNKDEFSEDKLEELINYVHLNDIIFLEKFDYFFPDFRKKIIAMTDLPLSVSELKLCAMLKLGFSTKQIAIILILRSNLWKGRSTD</sequence>
<keyword evidence="1" id="KW-0812">Transmembrane</keyword>
<keyword evidence="3" id="KW-1185">Reference proteome</keyword>
<keyword evidence="1" id="KW-1133">Transmembrane helix</keyword>
<dbReference type="Proteomes" id="UP000618240">
    <property type="component" value="Unassembled WGS sequence"/>
</dbReference>
<evidence type="ECO:0000313" key="2">
    <source>
        <dbReference type="EMBL" id="MCA6066017.1"/>
    </source>
</evidence>
<evidence type="ECO:0008006" key="4">
    <source>
        <dbReference type="Google" id="ProtNLM"/>
    </source>
</evidence>
<evidence type="ECO:0000313" key="3">
    <source>
        <dbReference type="Proteomes" id="UP000618240"/>
    </source>
</evidence>